<evidence type="ECO:0000313" key="4">
    <source>
        <dbReference type="EMBL" id="KAF8395508.1"/>
    </source>
</evidence>
<sequence length="555" mass="61901">MAKGKKMKGNLDHEDEEETKKSVILLSSSDDEEANEDLSLKIVEKARMREAKRKRKEGDLDDFEVIDGVRSAAVIDISSSSEELEVVADPSGGYEEQAVPELRKKKKNKKKKKKNKMVEAEEITVNAVKEEEQMDTVKDLDTIKPVETESVEISDNIVLRKLLVNVVKEEEQMDTVKDLETIKPVETESVEISDNLVLRKLLRGPRYFDPPDSSWGMCFNCGEEGHTAVNCTSQKRRKPCFVCGGFEHSAKHCTQGHDCFICKRKGHRAKDCPEKHQGNSQSSKICLRCGDSGHDMFSCGNDYSSDDLKEIQCYICKTFGHLCCVDFLDTGPREASCYNCGQSGHTGLASHIFPLINEAFPLPIKQLHSFLWNPLTQGCAKSRGETSGAGPSTLCYRCGEEGHFARGCTSTAKAGRRMDGFSTPTRRFFKEDRDLLGFRSAPNKKKSTQYEERGMVTMGKSKWRGGWINDDPGDLPHRKSKGNVWSPVTPTKKSQQISALTAGNHLSSSRSPQKKSKYLPGTSSSHGSAKAYHQKFSASRFGSYSGSGARRNYDW</sequence>
<dbReference type="Pfam" id="PF00098">
    <property type="entry name" value="zf-CCHC"/>
    <property type="match status" value="3"/>
</dbReference>
<dbReference type="SMART" id="SM00343">
    <property type="entry name" value="ZnF_C2HC"/>
    <property type="match status" value="6"/>
</dbReference>
<feature type="domain" description="CCHC-type" evidence="3">
    <location>
        <begin position="259"/>
        <end position="274"/>
    </location>
</feature>
<name>A0A835D962_TETSI</name>
<keyword evidence="1" id="KW-0862">Zinc</keyword>
<accession>A0A835D962</accession>
<reference evidence="4 5" key="1">
    <citation type="submission" date="2020-04" db="EMBL/GenBank/DDBJ databases">
        <title>Plant Genome Project.</title>
        <authorList>
            <person name="Zhang R.-G."/>
        </authorList>
    </citation>
    <scope>NUCLEOTIDE SEQUENCE [LARGE SCALE GENOMIC DNA]</scope>
    <source>
        <strain evidence="4">YNK0</strain>
        <tissue evidence="4">Leaf</tissue>
    </source>
</reference>
<evidence type="ECO:0000259" key="3">
    <source>
        <dbReference type="PROSITE" id="PS50158"/>
    </source>
</evidence>
<comment type="caution">
    <text evidence="4">The sequence shown here is derived from an EMBL/GenBank/DDBJ whole genome shotgun (WGS) entry which is preliminary data.</text>
</comment>
<feature type="domain" description="CCHC-type" evidence="3">
    <location>
        <begin position="218"/>
        <end position="233"/>
    </location>
</feature>
<proteinExistence type="predicted"/>
<dbReference type="InterPro" id="IPR036875">
    <property type="entry name" value="Znf_CCHC_sf"/>
</dbReference>
<keyword evidence="5" id="KW-1185">Reference proteome</keyword>
<dbReference type="EMBL" id="JABCRI010000013">
    <property type="protein sequence ID" value="KAF8395508.1"/>
    <property type="molecule type" value="Genomic_DNA"/>
</dbReference>
<dbReference type="Gene3D" id="4.10.60.10">
    <property type="entry name" value="Zinc finger, CCHC-type"/>
    <property type="match status" value="4"/>
</dbReference>
<dbReference type="PANTHER" id="PTHR46978:SF1">
    <property type="entry name" value="ZINC KNUCKLE (CCHC-TYPE) FAMILY PROTEIN"/>
    <property type="match status" value="1"/>
</dbReference>
<dbReference type="OMA" id="DCFICKR"/>
<dbReference type="OrthoDB" id="427960at2759"/>
<evidence type="ECO:0000256" key="2">
    <source>
        <dbReference type="SAM" id="MobiDB-lite"/>
    </source>
</evidence>
<gene>
    <name evidence="4" type="ORF">HHK36_019456</name>
</gene>
<dbReference type="Proteomes" id="UP000655225">
    <property type="component" value="Unassembled WGS sequence"/>
</dbReference>
<dbReference type="InterPro" id="IPR001878">
    <property type="entry name" value="Znf_CCHC"/>
</dbReference>
<evidence type="ECO:0000256" key="1">
    <source>
        <dbReference type="PROSITE-ProRule" id="PRU00047"/>
    </source>
</evidence>
<keyword evidence="1" id="KW-0863">Zinc-finger</keyword>
<dbReference type="PROSITE" id="PS50158">
    <property type="entry name" value="ZF_CCHC"/>
    <property type="match status" value="3"/>
</dbReference>
<organism evidence="4 5">
    <name type="scientific">Tetracentron sinense</name>
    <name type="common">Spur-leaf</name>
    <dbReference type="NCBI Taxonomy" id="13715"/>
    <lineage>
        <taxon>Eukaryota</taxon>
        <taxon>Viridiplantae</taxon>
        <taxon>Streptophyta</taxon>
        <taxon>Embryophyta</taxon>
        <taxon>Tracheophyta</taxon>
        <taxon>Spermatophyta</taxon>
        <taxon>Magnoliopsida</taxon>
        <taxon>Trochodendrales</taxon>
        <taxon>Trochodendraceae</taxon>
        <taxon>Tetracentron</taxon>
    </lineage>
</organism>
<protein>
    <recommendedName>
        <fullName evidence="3">CCHC-type domain-containing protein</fullName>
    </recommendedName>
</protein>
<evidence type="ECO:0000313" key="5">
    <source>
        <dbReference type="Proteomes" id="UP000655225"/>
    </source>
</evidence>
<feature type="region of interest" description="Disordered" evidence="2">
    <location>
        <begin position="1"/>
        <end position="36"/>
    </location>
</feature>
<feature type="compositionally biased region" description="Polar residues" evidence="2">
    <location>
        <begin position="486"/>
        <end position="511"/>
    </location>
</feature>
<feature type="region of interest" description="Disordered" evidence="2">
    <location>
        <begin position="462"/>
        <end position="532"/>
    </location>
</feature>
<dbReference type="AlphaFoldDB" id="A0A835D962"/>
<dbReference type="PANTHER" id="PTHR46978">
    <property type="entry name" value="ZINC KNUCKLE (CCHC-TYPE) FAMILY PROTEIN"/>
    <property type="match status" value="1"/>
</dbReference>
<dbReference type="GO" id="GO:0003676">
    <property type="term" value="F:nucleic acid binding"/>
    <property type="evidence" value="ECO:0007669"/>
    <property type="project" value="InterPro"/>
</dbReference>
<keyword evidence="1" id="KW-0479">Metal-binding</keyword>
<dbReference type="GO" id="GO:0008270">
    <property type="term" value="F:zinc ion binding"/>
    <property type="evidence" value="ECO:0007669"/>
    <property type="project" value="UniProtKB-KW"/>
</dbReference>
<feature type="domain" description="CCHC-type" evidence="3">
    <location>
        <begin position="395"/>
        <end position="410"/>
    </location>
</feature>
<dbReference type="SUPFAM" id="SSF57756">
    <property type="entry name" value="Retrovirus zinc finger-like domains"/>
    <property type="match status" value="3"/>
</dbReference>